<dbReference type="Proteomes" id="UP000663860">
    <property type="component" value="Unassembled WGS sequence"/>
</dbReference>
<evidence type="ECO:0000313" key="2">
    <source>
        <dbReference type="EMBL" id="CAF0979951.1"/>
    </source>
</evidence>
<dbReference type="CDD" id="cd04323">
    <property type="entry name" value="AsnRS_cyto_like_N"/>
    <property type="match status" value="1"/>
</dbReference>
<evidence type="ECO:0000313" key="3">
    <source>
        <dbReference type="EMBL" id="CAF3903161.1"/>
    </source>
</evidence>
<dbReference type="SUPFAM" id="SSF50249">
    <property type="entry name" value="Nucleic acid-binding proteins"/>
    <property type="match status" value="1"/>
</dbReference>
<proteinExistence type="predicted"/>
<evidence type="ECO:0000256" key="1">
    <source>
        <dbReference type="SAM" id="MobiDB-lite"/>
    </source>
</evidence>
<protein>
    <submittedName>
        <fullName evidence="3">Uncharacterized protein</fullName>
    </submittedName>
</protein>
<sequence length="175" mass="19310">MANSTDTTSEKHRSDENGDGSEGKPFKTPFQEKEGQQREKNVEEARKVIITEDTSLPTAKAHKIKALQNQHGERVKVFGWNLFYLGKNLVFVVLRDGTGFLQCILADKLCQTYDAIILSTEATICVYGVVHPIPEGQTAPGNQELVTDYFEVIGHSPSSGADTLLNEVCLFSSFS</sequence>
<name>A0A819HM08_9BILA</name>
<dbReference type="AlphaFoldDB" id="A0A819HM08"/>
<feature type="compositionally biased region" description="Basic and acidic residues" evidence="1">
    <location>
        <begin position="8"/>
        <end position="42"/>
    </location>
</feature>
<dbReference type="EMBL" id="CAJOBB010001785">
    <property type="protein sequence ID" value="CAF3903161.1"/>
    <property type="molecule type" value="Genomic_DNA"/>
</dbReference>
<dbReference type="Proteomes" id="UP000663868">
    <property type="component" value="Unassembled WGS sequence"/>
</dbReference>
<dbReference type="InterPro" id="IPR012340">
    <property type="entry name" value="NA-bd_OB-fold"/>
</dbReference>
<reference evidence="3" key="1">
    <citation type="submission" date="2021-02" db="EMBL/GenBank/DDBJ databases">
        <authorList>
            <person name="Nowell W R."/>
        </authorList>
    </citation>
    <scope>NUCLEOTIDE SEQUENCE</scope>
</reference>
<gene>
    <name evidence="2" type="ORF">IZO911_LOCUS16517</name>
    <name evidence="3" type="ORF">KXQ929_LOCUS22930</name>
</gene>
<dbReference type="Gene3D" id="2.40.50.140">
    <property type="entry name" value="Nucleic acid-binding proteins"/>
    <property type="match status" value="1"/>
</dbReference>
<dbReference type="EMBL" id="CAJNOE010000148">
    <property type="protein sequence ID" value="CAF0979951.1"/>
    <property type="molecule type" value="Genomic_DNA"/>
</dbReference>
<accession>A0A819HM08</accession>
<evidence type="ECO:0000313" key="4">
    <source>
        <dbReference type="Proteomes" id="UP000663868"/>
    </source>
</evidence>
<comment type="caution">
    <text evidence="3">The sequence shown here is derived from an EMBL/GenBank/DDBJ whole genome shotgun (WGS) entry which is preliminary data.</text>
</comment>
<feature type="region of interest" description="Disordered" evidence="1">
    <location>
        <begin position="1"/>
        <end position="42"/>
    </location>
</feature>
<organism evidence="3 4">
    <name type="scientific">Adineta steineri</name>
    <dbReference type="NCBI Taxonomy" id="433720"/>
    <lineage>
        <taxon>Eukaryota</taxon>
        <taxon>Metazoa</taxon>
        <taxon>Spiralia</taxon>
        <taxon>Gnathifera</taxon>
        <taxon>Rotifera</taxon>
        <taxon>Eurotatoria</taxon>
        <taxon>Bdelloidea</taxon>
        <taxon>Adinetida</taxon>
        <taxon>Adinetidae</taxon>
        <taxon>Adineta</taxon>
    </lineage>
</organism>